<evidence type="ECO:0000313" key="3">
    <source>
        <dbReference type="Proteomes" id="UP001500399"/>
    </source>
</evidence>
<keyword evidence="3" id="KW-1185">Reference proteome</keyword>
<dbReference type="EMBL" id="BAAACR010000008">
    <property type="protein sequence ID" value="GAA0211970.1"/>
    <property type="molecule type" value="Genomic_DNA"/>
</dbReference>
<dbReference type="Proteomes" id="UP001500399">
    <property type="component" value="Unassembled WGS sequence"/>
</dbReference>
<organism evidence="2 3">
    <name type="scientific">Selenomonas dianae</name>
    <dbReference type="NCBI Taxonomy" id="135079"/>
    <lineage>
        <taxon>Bacteria</taxon>
        <taxon>Bacillati</taxon>
        <taxon>Bacillota</taxon>
        <taxon>Negativicutes</taxon>
        <taxon>Selenomonadales</taxon>
        <taxon>Selenomonadaceae</taxon>
        <taxon>Selenomonas</taxon>
    </lineage>
</organism>
<comment type="caution">
    <text evidence="2">The sequence shown here is derived from an EMBL/GenBank/DDBJ whole genome shotgun (WGS) entry which is preliminary data.</text>
</comment>
<sequence length="356" mass="38444">MARFDGIGKISDYTQLRNLQRVMKYRIKTGQSLVQAMGSPVPEGRMCVSDLQRAREKTDANREQQIRQKLRQGQKLSATDMKYLKENNPDLYEKVVRIEERREMLARALKRAKTKDEAQRAVAQANLSVLSEMQKGGGELPSTRGAGSGAEGAAGSPVMTAGGTPAAGDALDASAGEGADAAPTTGEMQGALGREALGAEPGGTLTAQPSAAQDGGDARADSAPESPHRARAGFEQRSATHSSYDNRRVFSPEEMDDMLRTAQEQSRLSPLDNEKVYLLRALQREWMEYANSEEYKHLPNTAPDAAAEEAHGVRRKKNAEEDGTRTGDIAPSAAVFAAAHTYYHAAHGSKPFEAKG</sequence>
<dbReference type="RefSeq" id="WP_304987089.1">
    <property type="nucleotide sequence ID" value="NZ_BAAACR010000008.1"/>
</dbReference>
<feature type="compositionally biased region" description="Basic and acidic residues" evidence="1">
    <location>
        <begin position="216"/>
        <end position="234"/>
    </location>
</feature>
<accession>A0ABP3CPG9</accession>
<feature type="compositionally biased region" description="Basic and acidic residues" evidence="1">
    <location>
        <begin position="308"/>
        <end position="325"/>
    </location>
</feature>
<evidence type="ECO:0000313" key="2">
    <source>
        <dbReference type="EMBL" id="GAA0211970.1"/>
    </source>
</evidence>
<gene>
    <name evidence="2" type="ORF">GCM10008919_14100</name>
</gene>
<reference evidence="3" key="1">
    <citation type="journal article" date="2019" name="Int. J. Syst. Evol. Microbiol.">
        <title>The Global Catalogue of Microorganisms (GCM) 10K type strain sequencing project: providing services to taxonomists for standard genome sequencing and annotation.</title>
        <authorList>
            <consortium name="The Broad Institute Genomics Platform"/>
            <consortium name="The Broad Institute Genome Sequencing Center for Infectious Disease"/>
            <person name="Wu L."/>
            <person name="Ma J."/>
        </authorList>
    </citation>
    <scope>NUCLEOTIDE SEQUENCE [LARGE SCALE GENOMIC DNA]</scope>
    <source>
        <strain evidence="3">JCM 8542</strain>
    </source>
</reference>
<proteinExistence type="predicted"/>
<feature type="region of interest" description="Disordered" evidence="1">
    <location>
        <begin position="134"/>
        <end position="252"/>
    </location>
</feature>
<feature type="region of interest" description="Disordered" evidence="1">
    <location>
        <begin position="298"/>
        <end position="327"/>
    </location>
</feature>
<name>A0ABP3CPG9_9FIRM</name>
<evidence type="ECO:0000256" key="1">
    <source>
        <dbReference type="SAM" id="MobiDB-lite"/>
    </source>
</evidence>
<protein>
    <submittedName>
        <fullName evidence="2">Uncharacterized protein</fullName>
    </submittedName>
</protein>